<feature type="transmembrane region" description="Helical" evidence="9">
    <location>
        <begin position="44"/>
        <end position="70"/>
    </location>
</feature>
<feature type="transmembrane region" description="Helical" evidence="9">
    <location>
        <begin position="226"/>
        <end position="248"/>
    </location>
</feature>
<feature type="transmembrane region" description="Helical" evidence="9">
    <location>
        <begin position="313"/>
        <end position="340"/>
    </location>
</feature>
<sequence>MDVYIYWFGVILLCFLLLFVFFYDDFVFSLDFSSLELLQFQFRLDWFSFSFFCLLVMVVGSVVVYSGFYMMEDYNFNYFCVVLSIFVFSMVGVVFSNNCISMLIFWDLLGVSSYFLVLYYGNWDSCSGSMNTVMMNRVGDVCVFLVFCGLFFMGIDFISLELVVSVALFFFILSTFTKSAQYPFSSWLPKAMSAPTPVSALVHSSTLVTAGLFLGMCFSEVMFLDFVLDFMFFVGLFTMFSSGLMAYFEFDIKKLVALSTLSQIGFCFFGLGLGLVYFSFIHMLSHAVFKSCLFMQMGYIIHLCGGQQDSRGYVGVGGLSSVVYVQTFVSLMCLCGLFFLGGSVSKEILLEHYFFCNWSLFLVFLFFFSILLTYLYCYRLMKGFYYYCSSSLFYSGGSLVFSFVSLVLVVFSIVFLWWLNYNSFVISSSLLYSDYYSLFYLFILGLILCVVFFKFGSFDVKYKFYGDLLPKVIIRGNYVVKWSDCMVDYSIMKFGDFSFYVSKIFVMGFSGKEINFLFLCLFLLLMI</sequence>
<feature type="domain" description="NADH:quinone oxidoreductase/Mrp antiporter transmembrane" evidence="10">
    <location>
        <begin position="96"/>
        <end position="372"/>
    </location>
</feature>
<dbReference type="InterPro" id="IPR003945">
    <property type="entry name" value="NU5C-like"/>
</dbReference>
<comment type="subcellular location">
    <subcellularLocation>
        <location evidence="2">Membrane</location>
        <topology evidence="2">Multi-pass membrane protein</topology>
    </subcellularLocation>
</comment>
<gene>
    <name evidence="12" type="primary">ND5</name>
</gene>
<evidence type="ECO:0000313" key="12">
    <source>
        <dbReference type="EMBL" id="AXN91521.1"/>
    </source>
</evidence>
<evidence type="ECO:0000256" key="5">
    <source>
        <dbReference type="ARBA" id="ARBA00022989"/>
    </source>
</evidence>
<dbReference type="Pfam" id="PF00361">
    <property type="entry name" value="Proton_antipo_M"/>
    <property type="match status" value="1"/>
</dbReference>
<dbReference type="GO" id="GO:0016020">
    <property type="term" value="C:membrane"/>
    <property type="evidence" value="ECO:0007669"/>
    <property type="project" value="UniProtKB-SubCell"/>
</dbReference>
<evidence type="ECO:0000256" key="7">
    <source>
        <dbReference type="ARBA" id="ARBA00031027"/>
    </source>
</evidence>
<comment type="catalytic activity">
    <reaction evidence="8">
        <text>a ubiquinone + NADH + 5 H(+)(in) = a ubiquinol + NAD(+) + 4 H(+)(out)</text>
        <dbReference type="Rhea" id="RHEA:29091"/>
        <dbReference type="Rhea" id="RHEA-COMP:9565"/>
        <dbReference type="Rhea" id="RHEA-COMP:9566"/>
        <dbReference type="ChEBI" id="CHEBI:15378"/>
        <dbReference type="ChEBI" id="CHEBI:16389"/>
        <dbReference type="ChEBI" id="CHEBI:17976"/>
        <dbReference type="ChEBI" id="CHEBI:57540"/>
        <dbReference type="ChEBI" id="CHEBI:57945"/>
        <dbReference type="EC" id="7.1.1.2"/>
    </reaction>
</comment>
<dbReference type="GO" id="GO:0015990">
    <property type="term" value="P:electron transport coupled proton transport"/>
    <property type="evidence" value="ECO:0007669"/>
    <property type="project" value="TreeGrafter"/>
</dbReference>
<evidence type="ECO:0000256" key="4">
    <source>
        <dbReference type="ARBA" id="ARBA00022692"/>
    </source>
</evidence>
<feature type="transmembrane region" description="Helical" evidence="9">
    <location>
        <begin position="103"/>
        <end position="123"/>
    </location>
</feature>
<feature type="transmembrane region" description="Helical" evidence="9">
    <location>
        <begin position="6"/>
        <end position="23"/>
    </location>
</feature>
<keyword evidence="4 9" id="KW-0812">Transmembrane</keyword>
<keyword evidence="6 9" id="KW-0472">Membrane</keyword>
<feature type="transmembrane region" description="Helical" evidence="9">
    <location>
        <begin position="352"/>
        <end position="377"/>
    </location>
</feature>
<evidence type="ECO:0000256" key="2">
    <source>
        <dbReference type="ARBA" id="ARBA00004141"/>
    </source>
</evidence>
<dbReference type="GO" id="GO:0042773">
    <property type="term" value="P:ATP synthesis coupled electron transport"/>
    <property type="evidence" value="ECO:0007669"/>
    <property type="project" value="InterPro"/>
</dbReference>
<geneLocation type="mitochondrion" evidence="12"/>
<dbReference type="GO" id="GO:0003954">
    <property type="term" value="F:NADH dehydrogenase activity"/>
    <property type="evidence" value="ECO:0007669"/>
    <property type="project" value="TreeGrafter"/>
</dbReference>
<dbReference type="PANTHER" id="PTHR42829">
    <property type="entry name" value="NADH-UBIQUINONE OXIDOREDUCTASE CHAIN 5"/>
    <property type="match status" value="1"/>
</dbReference>
<dbReference type="EMBL" id="MH048367">
    <property type="protein sequence ID" value="AXN91521.1"/>
    <property type="molecule type" value="Genomic_DNA"/>
</dbReference>
<dbReference type="EMBL" id="MH048333">
    <property type="protein sequence ID" value="AXN91453.1"/>
    <property type="molecule type" value="Genomic_DNA"/>
</dbReference>
<accession>A0A346G5B1</accession>
<proteinExistence type="predicted"/>
<comment type="function">
    <text evidence="1">Core subunit of the mitochondrial membrane respiratory chain NADH dehydrogenase (Complex I) that is believed to belong to the minimal assembly required for catalysis. Complex I functions in the transfer of electrons from NADH to the respiratory chain. The immediate electron acceptor for the enzyme is believed to be ubiquinone.</text>
</comment>
<feature type="transmembrane region" description="Helical" evidence="9">
    <location>
        <begin position="255"/>
        <end position="277"/>
    </location>
</feature>
<evidence type="ECO:0000313" key="11">
    <source>
        <dbReference type="EMBL" id="AXN91453.1"/>
    </source>
</evidence>
<organism evidence="12">
    <name type="scientific">Dracunculus medinensis</name>
    <name type="common">Guinea worm</name>
    <dbReference type="NCBI Taxonomy" id="318479"/>
    <lineage>
        <taxon>Eukaryota</taxon>
        <taxon>Metazoa</taxon>
        <taxon>Ecdysozoa</taxon>
        <taxon>Nematoda</taxon>
        <taxon>Chromadorea</taxon>
        <taxon>Rhabditida</taxon>
        <taxon>Spirurina</taxon>
        <taxon>Dracunculoidea</taxon>
        <taxon>Dracunculidae</taxon>
        <taxon>Dracunculus</taxon>
    </lineage>
</organism>
<feature type="transmembrane region" description="Helical" evidence="9">
    <location>
        <begin position="194"/>
        <end position="214"/>
    </location>
</feature>
<dbReference type="AlphaFoldDB" id="A0A346G5B1"/>
<feature type="transmembrane region" description="Helical" evidence="9">
    <location>
        <begin position="398"/>
        <end position="418"/>
    </location>
</feature>
<feature type="transmembrane region" description="Helical" evidence="9">
    <location>
        <begin position="143"/>
        <end position="173"/>
    </location>
</feature>
<dbReference type="GO" id="GO:0008137">
    <property type="term" value="F:NADH dehydrogenase (ubiquinone) activity"/>
    <property type="evidence" value="ECO:0007669"/>
    <property type="project" value="UniProtKB-EC"/>
</dbReference>
<evidence type="ECO:0000256" key="6">
    <source>
        <dbReference type="ARBA" id="ARBA00023136"/>
    </source>
</evidence>
<dbReference type="PANTHER" id="PTHR42829:SF2">
    <property type="entry name" value="NADH-UBIQUINONE OXIDOREDUCTASE CHAIN 5"/>
    <property type="match status" value="1"/>
</dbReference>
<feature type="transmembrane region" description="Helical" evidence="9">
    <location>
        <begin position="438"/>
        <end position="455"/>
    </location>
</feature>
<keyword evidence="12" id="KW-0496">Mitochondrion</keyword>
<dbReference type="InterPro" id="IPR001750">
    <property type="entry name" value="ND/Mrp_TM"/>
</dbReference>
<evidence type="ECO:0000259" key="10">
    <source>
        <dbReference type="Pfam" id="PF00361"/>
    </source>
</evidence>
<reference evidence="12" key="1">
    <citation type="journal article" date="2018" name="PLoS Negl. Trop. Dis.">
        <title>Population genetic analysis of Chadian Guinea worm (Dracunculus medinensis) reveals that parasites from human and non-human hosts are the same species.</title>
        <authorList>
            <person name="Thiele E.A."/>
            <person name="Eberhard M.L."/>
            <person name="Cotton J."/>
            <person name="Durrant C."/>
            <person name="Berg J."/>
            <person name="Hamm K."/>
            <person name="Ruiz-Tiben E."/>
        </authorList>
    </citation>
    <scope>NUCLEOTIDE SEQUENCE</scope>
    <source>
        <strain evidence="11">DOG14-10</strain>
        <strain evidence="12">DOG15-47.6</strain>
    </source>
</reference>
<keyword evidence="5 9" id="KW-1133">Transmembrane helix</keyword>
<feature type="transmembrane region" description="Helical" evidence="9">
    <location>
        <begin position="500"/>
        <end position="525"/>
    </location>
</feature>
<feature type="transmembrane region" description="Helical" evidence="9">
    <location>
        <begin position="76"/>
        <end position="96"/>
    </location>
</feature>
<dbReference type="PRINTS" id="PR01434">
    <property type="entry name" value="NADHDHGNASE5"/>
</dbReference>
<evidence type="ECO:0000256" key="3">
    <source>
        <dbReference type="ARBA" id="ARBA00012944"/>
    </source>
</evidence>
<evidence type="ECO:0000256" key="9">
    <source>
        <dbReference type="SAM" id="Phobius"/>
    </source>
</evidence>
<evidence type="ECO:0000256" key="1">
    <source>
        <dbReference type="ARBA" id="ARBA00003257"/>
    </source>
</evidence>
<protein>
    <recommendedName>
        <fullName evidence="3">NADH:ubiquinone reductase (H(+)-translocating)</fullName>
        <ecNumber evidence="3">7.1.1.2</ecNumber>
    </recommendedName>
    <alternativeName>
        <fullName evidence="7">NADH dehydrogenase subunit 5</fullName>
    </alternativeName>
</protein>
<dbReference type="EC" id="7.1.1.2" evidence="3"/>
<name>A0A346G5B1_DRAME</name>
<evidence type="ECO:0000256" key="8">
    <source>
        <dbReference type="ARBA" id="ARBA00049551"/>
    </source>
</evidence>